<dbReference type="Pfam" id="PF13855">
    <property type="entry name" value="LRR_8"/>
    <property type="match status" value="1"/>
</dbReference>
<dbReference type="FunFam" id="1.10.510.10:FF:000146">
    <property type="entry name" value="LRR receptor-like serine/threonine-protein kinase IOS1"/>
    <property type="match status" value="1"/>
</dbReference>
<keyword evidence="9 13" id="KW-0067">ATP-binding</keyword>
<dbReference type="InterPro" id="IPR001611">
    <property type="entry name" value="Leu-rich_rpt"/>
</dbReference>
<dbReference type="InterPro" id="IPR000719">
    <property type="entry name" value="Prot_kinase_dom"/>
</dbReference>
<keyword evidence="10 14" id="KW-1133">Transmembrane helix</keyword>
<dbReference type="Pfam" id="PF00560">
    <property type="entry name" value="LRR_1"/>
    <property type="match status" value="1"/>
</dbReference>
<dbReference type="Pfam" id="PF00069">
    <property type="entry name" value="Pkinase"/>
    <property type="match status" value="1"/>
</dbReference>
<evidence type="ECO:0000256" key="11">
    <source>
        <dbReference type="ARBA" id="ARBA00023136"/>
    </source>
</evidence>
<dbReference type="InterPro" id="IPR017441">
    <property type="entry name" value="Protein_kinase_ATP_BS"/>
</dbReference>
<evidence type="ECO:0000256" key="6">
    <source>
        <dbReference type="ARBA" id="ARBA00022737"/>
    </source>
</evidence>
<dbReference type="PROSITE" id="PS00107">
    <property type="entry name" value="PROTEIN_KINASE_ATP"/>
    <property type="match status" value="1"/>
</dbReference>
<keyword evidence="4 14" id="KW-0812">Transmembrane</keyword>
<evidence type="ECO:0000256" key="10">
    <source>
        <dbReference type="ARBA" id="ARBA00022989"/>
    </source>
</evidence>
<name>A0A8T0I3G1_CERPU</name>
<dbReference type="PROSITE" id="PS50011">
    <property type="entry name" value="PROTEIN_KINASE_DOM"/>
    <property type="match status" value="1"/>
</dbReference>
<evidence type="ECO:0000256" key="8">
    <source>
        <dbReference type="ARBA" id="ARBA00022777"/>
    </source>
</evidence>
<evidence type="ECO:0000256" key="1">
    <source>
        <dbReference type="ARBA" id="ARBA00004370"/>
    </source>
</evidence>
<dbReference type="CDD" id="cd14066">
    <property type="entry name" value="STKc_IRAK"/>
    <property type="match status" value="1"/>
</dbReference>
<evidence type="ECO:0000256" key="13">
    <source>
        <dbReference type="PROSITE-ProRule" id="PRU10141"/>
    </source>
</evidence>
<comment type="caution">
    <text evidence="16">The sequence shown here is derived from an EMBL/GenBank/DDBJ whole genome shotgun (WGS) entry which is preliminary data.</text>
</comment>
<accession>A0A8T0I3G1</accession>
<keyword evidence="7 13" id="KW-0547">Nucleotide-binding</keyword>
<dbReference type="GO" id="GO:0005524">
    <property type="term" value="F:ATP binding"/>
    <property type="evidence" value="ECO:0007669"/>
    <property type="project" value="UniProtKB-UniRule"/>
</dbReference>
<feature type="transmembrane region" description="Helical" evidence="14">
    <location>
        <begin position="446"/>
        <end position="470"/>
    </location>
</feature>
<dbReference type="Gene3D" id="3.80.10.10">
    <property type="entry name" value="Ribonuclease Inhibitor"/>
    <property type="match status" value="3"/>
</dbReference>
<dbReference type="SUPFAM" id="SSF52047">
    <property type="entry name" value="RNI-like"/>
    <property type="match status" value="1"/>
</dbReference>
<dbReference type="Proteomes" id="UP000822688">
    <property type="component" value="Chromosome 5"/>
</dbReference>
<dbReference type="PANTHER" id="PTHR48006">
    <property type="entry name" value="LEUCINE-RICH REPEAT-CONTAINING PROTEIN DDB_G0281931-RELATED"/>
    <property type="match status" value="1"/>
</dbReference>
<evidence type="ECO:0000313" key="16">
    <source>
        <dbReference type="EMBL" id="KAG0577173.1"/>
    </source>
</evidence>
<keyword evidence="12" id="KW-0675">Receptor</keyword>
<evidence type="ECO:0000256" key="3">
    <source>
        <dbReference type="ARBA" id="ARBA00022679"/>
    </source>
</evidence>
<evidence type="ECO:0000256" key="9">
    <source>
        <dbReference type="ARBA" id="ARBA00022840"/>
    </source>
</evidence>
<dbReference type="GO" id="GO:0004672">
    <property type="term" value="F:protein kinase activity"/>
    <property type="evidence" value="ECO:0007669"/>
    <property type="project" value="InterPro"/>
</dbReference>
<keyword evidence="3" id="KW-0808">Transferase</keyword>
<organism evidence="16 17">
    <name type="scientific">Ceratodon purpureus</name>
    <name type="common">Fire moss</name>
    <name type="synonym">Dicranum purpureum</name>
    <dbReference type="NCBI Taxonomy" id="3225"/>
    <lineage>
        <taxon>Eukaryota</taxon>
        <taxon>Viridiplantae</taxon>
        <taxon>Streptophyta</taxon>
        <taxon>Embryophyta</taxon>
        <taxon>Bryophyta</taxon>
        <taxon>Bryophytina</taxon>
        <taxon>Bryopsida</taxon>
        <taxon>Dicranidae</taxon>
        <taxon>Pseudoditrichales</taxon>
        <taxon>Ditrichaceae</taxon>
        <taxon>Ceratodon</taxon>
    </lineage>
</organism>
<dbReference type="PANTHER" id="PTHR48006:SF34">
    <property type="entry name" value="OS08G0203700 PROTEIN"/>
    <property type="match status" value="1"/>
</dbReference>
<gene>
    <name evidence="16" type="ORF">KC19_5G136300</name>
</gene>
<dbReference type="AlphaFoldDB" id="A0A8T0I3G1"/>
<dbReference type="SUPFAM" id="SSF56112">
    <property type="entry name" value="Protein kinase-like (PK-like)"/>
    <property type="match status" value="1"/>
</dbReference>
<dbReference type="FunFam" id="3.30.200.20:FF:000415">
    <property type="entry name" value="receptor-like serine/threonine-protein kinase NCRK"/>
    <property type="match status" value="1"/>
</dbReference>
<dbReference type="InterPro" id="IPR008271">
    <property type="entry name" value="Ser/Thr_kinase_AS"/>
</dbReference>
<evidence type="ECO:0000256" key="12">
    <source>
        <dbReference type="ARBA" id="ARBA00023170"/>
    </source>
</evidence>
<dbReference type="InterPro" id="IPR011009">
    <property type="entry name" value="Kinase-like_dom_sf"/>
</dbReference>
<dbReference type="FunFam" id="3.80.10.10:FF:000400">
    <property type="entry name" value="Nuclear pore complex protein NUP107"/>
    <property type="match status" value="1"/>
</dbReference>
<keyword evidence="2" id="KW-0433">Leucine-rich repeat</keyword>
<evidence type="ECO:0000256" key="2">
    <source>
        <dbReference type="ARBA" id="ARBA00022614"/>
    </source>
</evidence>
<protein>
    <recommendedName>
        <fullName evidence="15">Protein kinase domain-containing protein</fullName>
    </recommendedName>
</protein>
<keyword evidence="5" id="KW-0732">Signal</keyword>
<keyword evidence="11 14" id="KW-0472">Membrane</keyword>
<proteinExistence type="predicted"/>
<dbReference type="GO" id="GO:0016020">
    <property type="term" value="C:membrane"/>
    <property type="evidence" value="ECO:0007669"/>
    <property type="project" value="UniProtKB-SubCell"/>
</dbReference>
<dbReference type="SMART" id="SM00220">
    <property type="entry name" value="S_TKc"/>
    <property type="match status" value="1"/>
</dbReference>
<feature type="binding site" evidence="13">
    <location>
        <position position="537"/>
    </location>
    <ligand>
        <name>ATP</name>
        <dbReference type="ChEBI" id="CHEBI:30616"/>
    </ligand>
</feature>
<dbReference type="InterPro" id="IPR032675">
    <property type="entry name" value="LRR_dom_sf"/>
</dbReference>
<keyword evidence="8" id="KW-0418">Kinase</keyword>
<reference evidence="16" key="1">
    <citation type="submission" date="2020-06" db="EMBL/GenBank/DDBJ databases">
        <title>WGS assembly of Ceratodon purpureus strain R40.</title>
        <authorList>
            <person name="Carey S.B."/>
            <person name="Jenkins J."/>
            <person name="Shu S."/>
            <person name="Lovell J.T."/>
            <person name="Sreedasyam A."/>
            <person name="Maumus F."/>
            <person name="Tiley G.P."/>
            <person name="Fernandez-Pozo N."/>
            <person name="Barry K."/>
            <person name="Chen C."/>
            <person name="Wang M."/>
            <person name="Lipzen A."/>
            <person name="Daum C."/>
            <person name="Saski C.A."/>
            <person name="Payton A.C."/>
            <person name="Mcbreen J.C."/>
            <person name="Conrad R.E."/>
            <person name="Kollar L.M."/>
            <person name="Olsson S."/>
            <person name="Huttunen S."/>
            <person name="Landis J.B."/>
            <person name="Wickett N.J."/>
            <person name="Johnson M.G."/>
            <person name="Rensing S.A."/>
            <person name="Grimwood J."/>
            <person name="Schmutz J."/>
            <person name="Mcdaniel S.F."/>
        </authorList>
    </citation>
    <scope>NUCLEOTIDE SEQUENCE</scope>
    <source>
        <strain evidence="16">R40</strain>
    </source>
</reference>
<dbReference type="InterPro" id="IPR051824">
    <property type="entry name" value="LRR_Rcpt-Like_S/T_Kinase"/>
</dbReference>
<sequence length="846" mass="92421">MEQGMRLLVEHRAHRRTSRCKDFSLPLHLSSVNLFRRDGSWPGLQLWGVFYGVLLLVATGTSSAQTCNSTSTRAVEVTALRNLYIGFNNGSGSAGFPFWGLGDPCGGSGAGGSGWGGVVCQRIENCTTTVSGLHLTNLNIKGQLSSSIRNLTSLTILTIFGNPELTGQIPLELGNLTQLVILDLHDNGFNGSIPDSCRDLKQLQFFDLSGNQIVGQVPRWLGNLKLLQRLDLSNNHFNGPLPVSSRNETIGLNNLSNLLQMSFSNNNLSGRLDDLSTLINLRILNGSMNQFNGTFPLLAPNLTVLDLSSNQITGELPNASVLGLQEIYMSKNKLSGNLSPLFLKSSNLQSLKLDGNFISGTLNLQSLQTTSGLQLISLVNNNITDVLFPATITLQSASNLTTLSNLFLGGNPYCSDPQADLLLQVCRSNPFQVLTKRTFFKKNHNVTIIITVVAAAIIVLLASIVSLVIIRRLLKRIRVLRDIQREFAKNEVQPNLYSYNELKVATEDFSPDMKLGQGGFGVVYKGVLPDGSEVAVKQLNNSDQVLAEFLNEIVTISNVRHRNLVKLKGCCIKGDQRILVYEYVENKNLAEALWDSPSKGGVVLDWPVRFNIILGIARGLAYLHEEVTPSIIHRDIKAANILLNKDLDPKIGDFGLALLFPALDDDRTHLSVNIAGTKGYLSPEYASLGQVSEKADVFSFGILLLEVISGRKNINLRLPAEQRYILEWAWKLYEAGTLSDFIDPKLADKSSTEDVVQVVKIGLACVQYAAVRRPTMSNVVSMLLGHQTLDPINRDSELSKGEIESMFATIQTGSLTPVDEDSPLLVGLPTASASGAFIELGKLKPR</sequence>
<comment type="subcellular location">
    <subcellularLocation>
        <location evidence="1">Membrane</location>
    </subcellularLocation>
</comment>
<keyword evidence="17" id="KW-1185">Reference proteome</keyword>
<evidence type="ECO:0000256" key="14">
    <source>
        <dbReference type="SAM" id="Phobius"/>
    </source>
</evidence>
<evidence type="ECO:0000256" key="7">
    <source>
        <dbReference type="ARBA" id="ARBA00022741"/>
    </source>
</evidence>
<evidence type="ECO:0000259" key="15">
    <source>
        <dbReference type="PROSITE" id="PS50011"/>
    </source>
</evidence>
<evidence type="ECO:0000256" key="4">
    <source>
        <dbReference type="ARBA" id="ARBA00022692"/>
    </source>
</evidence>
<dbReference type="PROSITE" id="PS00108">
    <property type="entry name" value="PROTEIN_KINASE_ST"/>
    <property type="match status" value="1"/>
</dbReference>
<evidence type="ECO:0000313" key="17">
    <source>
        <dbReference type="Proteomes" id="UP000822688"/>
    </source>
</evidence>
<dbReference type="EMBL" id="CM026425">
    <property type="protein sequence ID" value="KAG0577173.1"/>
    <property type="molecule type" value="Genomic_DNA"/>
</dbReference>
<feature type="domain" description="Protein kinase" evidence="15">
    <location>
        <begin position="509"/>
        <end position="789"/>
    </location>
</feature>
<dbReference type="Gene3D" id="3.30.200.20">
    <property type="entry name" value="Phosphorylase Kinase, domain 1"/>
    <property type="match status" value="1"/>
</dbReference>
<dbReference type="Gene3D" id="1.10.510.10">
    <property type="entry name" value="Transferase(Phosphotransferase) domain 1"/>
    <property type="match status" value="1"/>
</dbReference>
<evidence type="ECO:0000256" key="5">
    <source>
        <dbReference type="ARBA" id="ARBA00022729"/>
    </source>
</evidence>
<dbReference type="PROSITE" id="PS51450">
    <property type="entry name" value="LRR"/>
    <property type="match status" value="2"/>
</dbReference>
<keyword evidence="6" id="KW-0677">Repeat</keyword>